<evidence type="ECO:0000256" key="8">
    <source>
        <dbReference type="ARBA" id="ARBA00022989"/>
    </source>
</evidence>
<dbReference type="EC" id="2.3.1.20" evidence="4"/>
<dbReference type="AlphaFoldDB" id="A0A4P9Y7F8"/>
<evidence type="ECO:0000256" key="11">
    <source>
        <dbReference type="ARBA" id="ARBA00023568"/>
    </source>
</evidence>
<feature type="transmembrane region" description="Helical" evidence="12">
    <location>
        <begin position="113"/>
        <end position="132"/>
    </location>
</feature>
<reference evidence="14" key="1">
    <citation type="journal article" date="2018" name="Nat. Microbiol.">
        <title>Leveraging single-cell genomics to expand the fungal tree of life.</title>
        <authorList>
            <person name="Ahrendt S.R."/>
            <person name="Quandt C.A."/>
            <person name="Ciobanu D."/>
            <person name="Clum A."/>
            <person name="Salamov A."/>
            <person name="Andreopoulos B."/>
            <person name="Cheng J.F."/>
            <person name="Woyke T."/>
            <person name="Pelin A."/>
            <person name="Henrissat B."/>
            <person name="Reynolds N.K."/>
            <person name="Benny G.L."/>
            <person name="Smith M.E."/>
            <person name="James T.Y."/>
            <person name="Grigoriev I.V."/>
        </authorList>
    </citation>
    <scope>NUCLEOTIDE SEQUENCE [LARGE SCALE GENOMIC DNA]</scope>
</reference>
<keyword evidence="14" id="KW-1185">Reference proteome</keyword>
<keyword evidence="5 13" id="KW-0808">Transferase</keyword>
<evidence type="ECO:0000256" key="12">
    <source>
        <dbReference type="SAM" id="Phobius"/>
    </source>
</evidence>
<keyword evidence="7" id="KW-0256">Endoplasmic reticulum</keyword>
<evidence type="ECO:0000256" key="2">
    <source>
        <dbReference type="ARBA" id="ARBA00005189"/>
    </source>
</evidence>
<evidence type="ECO:0000313" key="14">
    <source>
        <dbReference type="Proteomes" id="UP000267251"/>
    </source>
</evidence>
<gene>
    <name evidence="13" type="ORF">BJ684DRAFT_7619</name>
</gene>
<keyword evidence="8 12" id="KW-1133">Transmembrane helix</keyword>
<dbReference type="GO" id="GO:0019432">
    <property type="term" value="P:triglyceride biosynthetic process"/>
    <property type="evidence" value="ECO:0007669"/>
    <property type="project" value="TreeGrafter"/>
</dbReference>
<organism evidence="13 14">
    <name type="scientific">Piptocephalis cylindrospora</name>
    <dbReference type="NCBI Taxonomy" id="1907219"/>
    <lineage>
        <taxon>Eukaryota</taxon>
        <taxon>Fungi</taxon>
        <taxon>Fungi incertae sedis</taxon>
        <taxon>Zoopagomycota</taxon>
        <taxon>Zoopagomycotina</taxon>
        <taxon>Zoopagomycetes</taxon>
        <taxon>Zoopagales</taxon>
        <taxon>Piptocephalidaceae</taxon>
        <taxon>Piptocephalis</taxon>
    </lineage>
</organism>
<evidence type="ECO:0000256" key="6">
    <source>
        <dbReference type="ARBA" id="ARBA00022692"/>
    </source>
</evidence>
<evidence type="ECO:0000256" key="4">
    <source>
        <dbReference type="ARBA" id="ARBA00013244"/>
    </source>
</evidence>
<evidence type="ECO:0000256" key="10">
    <source>
        <dbReference type="ARBA" id="ARBA00023315"/>
    </source>
</evidence>
<dbReference type="PANTHER" id="PTHR10408:SF7">
    <property type="entry name" value="DIACYLGLYCEROL O-ACYLTRANSFERASE 1"/>
    <property type="match status" value="1"/>
</dbReference>
<evidence type="ECO:0000256" key="3">
    <source>
        <dbReference type="ARBA" id="ARBA00009010"/>
    </source>
</evidence>
<sequence length="218" mass="24520">MWVVVEQYCRPTLEGSLRALDGPGGGVHLGVLVERTLKLSTSAVVVWLLMFYALFHAFLNLLAEVTRFGDRRFYDPWWNSRDLGEYWRTWNRPVHSFLKRHVHSPITRRTGSVAAAAAFVFFVSAAMHEVIVGVPLGTVNGLAFGGMMAQMPLIMLTRQVRRWRGEGSGVGNVVFWVSFCIVGQPLMCVIYYYEWAVREGLVPGHGQDGEGERVMVEG</sequence>
<evidence type="ECO:0000256" key="7">
    <source>
        <dbReference type="ARBA" id="ARBA00022824"/>
    </source>
</evidence>
<feature type="transmembrane region" description="Helical" evidence="12">
    <location>
        <begin position="44"/>
        <end position="63"/>
    </location>
</feature>
<evidence type="ECO:0000256" key="9">
    <source>
        <dbReference type="ARBA" id="ARBA00023136"/>
    </source>
</evidence>
<proteinExistence type="inferred from homology"/>
<keyword evidence="9 12" id="KW-0472">Membrane</keyword>
<feature type="transmembrane region" description="Helical" evidence="12">
    <location>
        <begin position="169"/>
        <end position="193"/>
    </location>
</feature>
<dbReference type="EMBL" id="KZ987761">
    <property type="protein sequence ID" value="RKP15066.1"/>
    <property type="molecule type" value="Genomic_DNA"/>
</dbReference>
<evidence type="ECO:0000256" key="1">
    <source>
        <dbReference type="ARBA" id="ARBA00004477"/>
    </source>
</evidence>
<evidence type="ECO:0000256" key="5">
    <source>
        <dbReference type="ARBA" id="ARBA00022679"/>
    </source>
</evidence>
<feature type="transmembrane region" description="Helical" evidence="12">
    <location>
        <begin position="138"/>
        <end position="157"/>
    </location>
</feature>
<dbReference type="GO" id="GO:0005789">
    <property type="term" value="C:endoplasmic reticulum membrane"/>
    <property type="evidence" value="ECO:0007669"/>
    <property type="project" value="UniProtKB-SubCell"/>
</dbReference>
<keyword evidence="6 12" id="KW-0812">Transmembrane</keyword>
<dbReference type="Pfam" id="PF03062">
    <property type="entry name" value="MBOAT"/>
    <property type="match status" value="1"/>
</dbReference>
<dbReference type="InterPro" id="IPR004299">
    <property type="entry name" value="MBOAT_fam"/>
</dbReference>
<dbReference type="GO" id="GO:0004144">
    <property type="term" value="F:diacylglycerol O-acyltransferase activity"/>
    <property type="evidence" value="ECO:0007669"/>
    <property type="project" value="UniProtKB-EC"/>
</dbReference>
<accession>A0A4P9Y7F8</accession>
<dbReference type="PANTHER" id="PTHR10408">
    <property type="entry name" value="STEROL O-ACYLTRANSFERASE"/>
    <property type="match status" value="1"/>
</dbReference>
<name>A0A4P9Y7F8_9FUNG</name>
<comment type="pathway">
    <text evidence="2">Lipid metabolism.</text>
</comment>
<comment type="subcellular location">
    <subcellularLocation>
        <location evidence="1">Endoplasmic reticulum membrane</location>
        <topology evidence="1">Multi-pass membrane protein</topology>
    </subcellularLocation>
</comment>
<evidence type="ECO:0000313" key="13">
    <source>
        <dbReference type="EMBL" id="RKP15066.1"/>
    </source>
</evidence>
<comment type="similarity">
    <text evidence="3">Belongs to the membrane-bound acyltransferase family. Sterol o-acyltransferase subfamily.</text>
</comment>
<keyword evidence="10 13" id="KW-0012">Acyltransferase</keyword>
<protein>
    <recommendedName>
        <fullName evidence="4">diacylglycerol O-acyltransferase</fullName>
        <ecNumber evidence="4">2.3.1.20</ecNumber>
    </recommendedName>
</protein>
<dbReference type="Proteomes" id="UP000267251">
    <property type="component" value="Unassembled WGS sequence"/>
</dbReference>
<dbReference type="OrthoDB" id="10039049at2759"/>
<comment type="function">
    <text evidence="11">Sterol O-acyltransferase that catalyzes the formation of stery esters.</text>
</comment>
<dbReference type="InterPro" id="IPR014371">
    <property type="entry name" value="Oat_ACAT_DAG_ARE"/>
</dbReference>